<evidence type="ECO:0000256" key="3">
    <source>
        <dbReference type="ARBA" id="ARBA00023125"/>
    </source>
</evidence>
<dbReference type="Pfam" id="PF03466">
    <property type="entry name" value="LysR_substrate"/>
    <property type="match status" value="1"/>
</dbReference>
<keyword evidence="7" id="KW-1185">Reference proteome</keyword>
<dbReference type="Pfam" id="PF00126">
    <property type="entry name" value="HTH_1"/>
    <property type="match status" value="1"/>
</dbReference>
<name>A0ABS6NNA2_9BURK</name>
<comment type="similarity">
    <text evidence="1">Belongs to the LysR transcriptional regulatory family.</text>
</comment>
<feature type="domain" description="HTH lysR-type" evidence="5">
    <location>
        <begin position="1"/>
        <end position="49"/>
    </location>
</feature>
<dbReference type="InterPro" id="IPR000847">
    <property type="entry name" value="LysR_HTH_N"/>
</dbReference>
<keyword evidence="4" id="KW-0804">Transcription</keyword>
<sequence>MALYASKNVTRAADSVGLSQSSVSVVLAQLRQHYGDPLFVRTSGGMKATPRAEALRPLVYQALKLLEQCLEPSLVFDPLTSSRCFRICMPDLGQTILLPRLLSVIDKQAPNVNIEVSNLSYETARQLETGEADIALGFTEEMKAGFYKQKLNNERFVLIASKNHPDVDGKMSLAQLQQQKFVKVMLTGTSHSIIEKFLERKGIVCNYVANVPNFIGLGQIVASSSLVAIVPLRLGIIFESENAVKMVQLPLKFPSYTVNQFWHERFHRDPANMWLRSLIHDTSETLEMENRTNKAYLW</sequence>
<accession>A0ABS6NNA2</accession>
<evidence type="ECO:0000256" key="1">
    <source>
        <dbReference type="ARBA" id="ARBA00009437"/>
    </source>
</evidence>
<keyword evidence="3" id="KW-0238">DNA-binding</keyword>
<dbReference type="PROSITE" id="PS50931">
    <property type="entry name" value="HTH_LYSR"/>
    <property type="match status" value="1"/>
</dbReference>
<evidence type="ECO:0000256" key="4">
    <source>
        <dbReference type="ARBA" id="ARBA00023163"/>
    </source>
</evidence>
<dbReference type="CDD" id="cd08459">
    <property type="entry name" value="PBP2_DntR_NahR_LinR_like"/>
    <property type="match status" value="1"/>
</dbReference>
<comment type="caution">
    <text evidence="6">The sequence shown here is derived from an EMBL/GenBank/DDBJ whole genome shotgun (WGS) entry which is preliminary data.</text>
</comment>
<gene>
    <name evidence="6" type="ORF">KU392_07650</name>
</gene>
<keyword evidence="2" id="KW-0805">Transcription regulation</keyword>
<dbReference type="InterPro" id="IPR050389">
    <property type="entry name" value="LysR-type_TF"/>
</dbReference>
<dbReference type="EMBL" id="JAHSPR010000005">
    <property type="protein sequence ID" value="MBV4397118.1"/>
    <property type="molecule type" value="Genomic_DNA"/>
</dbReference>
<dbReference type="InterPro" id="IPR005119">
    <property type="entry name" value="LysR_subst-bd"/>
</dbReference>
<evidence type="ECO:0000256" key="2">
    <source>
        <dbReference type="ARBA" id="ARBA00023015"/>
    </source>
</evidence>
<organism evidence="6 7">
    <name type="scientific">Advenella alkanexedens</name>
    <dbReference type="NCBI Taxonomy" id="1481665"/>
    <lineage>
        <taxon>Bacteria</taxon>
        <taxon>Pseudomonadati</taxon>
        <taxon>Pseudomonadota</taxon>
        <taxon>Betaproteobacteria</taxon>
        <taxon>Burkholderiales</taxon>
        <taxon>Alcaligenaceae</taxon>
    </lineage>
</organism>
<dbReference type="Proteomes" id="UP000722165">
    <property type="component" value="Unassembled WGS sequence"/>
</dbReference>
<proteinExistence type="inferred from homology"/>
<evidence type="ECO:0000313" key="6">
    <source>
        <dbReference type="EMBL" id="MBV4397118.1"/>
    </source>
</evidence>
<dbReference type="PANTHER" id="PTHR30118:SF15">
    <property type="entry name" value="TRANSCRIPTIONAL REGULATORY PROTEIN"/>
    <property type="match status" value="1"/>
</dbReference>
<dbReference type="PANTHER" id="PTHR30118">
    <property type="entry name" value="HTH-TYPE TRANSCRIPTIONAL REGULATOR LEUO-RELATED"/>
    <property type="match status" value="1"/>
</dbReference>
<reference evidence="6 7" key="1">
    <citation type="submission" date="2021-06" db="EMBL/GenBank/DDBJ databases">
        <authorList>
            <person name="Lu T."/>
            <person name="Wang Q."/>
            <person name="Han X."/>
        </authorList>
    </citation>
    <scope>NUCLEOTIDE SEQUENCE [LARGE SCALE GENOMIC DNA]</scope>
    <source>
        <strain evidence="6 7">LAM0050</strain>
    </source>
</reference>
<evidence type="ECO:0000259" key="5">
    <source>
        <dbReference type="PROSITE" id="PS50931"/>
    </source>
</evidence>
<evidence type="ECO:0000313" key="7">
    <source>
        <dbReference type="Proteomes" id="UP000722165"/>
    </source>
</evidence>
<protein>
    <submittedName>
        <fullName evidence="6">LysR family transcriptional regulator</fullName>
    </submittedName>
</protein>